<accession>A0A8T1WVP8</accession>
<name>A0A8T1WVP8_9STRA</name>
<dbReference type="PROSITE" id="PS50112">
    <property type="entry name" value="PAS"/>
    <property type="match status" value="1"/>
</dbReference>
<dbReference type="SMART" id="SM00091">
    <property type="entry name" value="PAS"/>
    <property type="match status" value="1"/>
</dbReference>
<evidence type="ECO:0000259" key="2">
    <source>
        <dbReference type="PROSITE" id="PS50112"/>
    </source>
</evidence>
<evidence type="ECO:0000256" key="1">
    <source>
        <dbReference type="SAM" id="MobiDB-lite"/>
    </source>
</evidence>
<dbReference type="CDD" id="cd00130">
    <property type="entry name" value="PAS"/>
    <property type="match status" value="1"/>
</dbReference>
<evidence type="ECO:0000313" key="4">
    <source>
        <dbReference type="Proteomes" id="UP000693981"/>
    </source>
</evidence>
<keyword evidence="3" id="KW-0418">Kinase</keyword>
<organism evidence="3 4">
    <name type="scientific">Phytophthora boehmeriae</name>
    <dbReference type="NCBI Taxonomy" id="109152"/>
    <lineage>
        <taxon>Eukaryota</taxon>
        <taxon>Sar</taxon>
        <taxon>Stramenopiles</taxon>
        <taxon>Oomycota</taxon>
        <taxon>Peronosporomycetes</taxon>
        <taxon>Peronosporales</taxon>
        <taxon>Peronosporaceae</taxon>
        <taxon>Phytophthora</taxon>
    </lineage>
</organism>
<dbReference type="GO" id="GO:0016301">
    <property type="term" value="F:kinase activity"/>
    <property type="evidence" value="ECO:0007669"/>
    <property type="project" value="UniProtKB-KW"/>
</dbReference>
<reference evidence="3" key="1">
    <citation type="submission" date="2021-02" db="EMBL/GenBank/DDBJ databases">
        <authorList>
            <person name="Palmer J.M."/>
        </authorList>
    </citation>
    <scope>NUCLEOTIDE SEQUENCE</scope>
    <source>
        <strain evidence="3">SCRP23</strain>
    </source>
</reference>
<protein>
    <submittedName>
        <fullName evidence="3">Kinase-regulated stress-responsive transcription factor skn7</fullName>
    </submittedName>
</protein>
<dbReference type="NCBIfam" id="TIGR00229">
    <property type="entry name" value="sensory_box"/>
    <property type="match status" value="1"/>
</dbReference>
<feature type="compositionally biased region" description="Basic residues" evidence="1">
    <location>
        <begin position="16"/>
        <end position="25"/>
    </location>
</feature>
<feature type="region of interest" description="Disordered" evidence="1">
    <location>
        <begin position="1"/>
        <end position="60"/>
    </location>
</feature>
<dbReference type="InterPro" id="IPR013767">
    <property type="entry name" value="PAS_fold"/>
</dbReference>
<sequence length="177" mass="19041">MDTTKAMPCQSEGQRSKARKKKTRAKSNDGKTKDNDATGGGTRRSRAGSGSGTHRPALATTATTSLTCGISPRLFRVLDEANAPAFAVDATGHVTFWNQKLALISGLLADDVVGRSLVELVNDAKTTEVTRALEQALQDVSITVKDVEIELETPELGRNVKLVVNFTVDEEENNRNT</sequence>
<dbReference type="Pfam" id="PF00989">
    <property type="entry name" value="PAS"/>
    <property type="match status" value="1"/>
</dbReference>
<feature type="domain" description="PAS" evidence="2">
    <location>
        <begin position="70"/>
        <end position="140"/>
    </location>
</feature>
<dbReference type="GO" id="GO:0006355">
    <property type="term" value="P:regulation of DNA-templated transcription"/>
    <property type="evidence" value="ECO:0007669"/>
    <property type="project" value="InterPro"/>
</dbReference>
<dbReference type="OrthoDB" id="10266508at2759"/>
<dbReference type="InterPro" id="IPR000014">
    <property type="entry name" value="PAS"/>
</dbReference>
<comment type="caution">
    <text evidence="3">The sequence shown here is derived from an EMBL/GenBank/DDBJ whole genome shotgun (WGS) entry which is preliminary data.</text>
</comment>
<dbReference type="Proteomes" id="UP000693981">
    <property type="component" value="Unassembled WGS sequence"/>
</dbReference>
<gene>
    <name evidence="3" type="primary">SKN7_2</name>
    <name evidence="3" type="ORF">PHYBOEH_003063</name>
</gene>
<dbReference type="EMBL" id="JAGDFL010000182">
    <property type="protein sequence ID" value="KAG7395899.1"/>
    <property type="molecule type" value="Genomic_DNA"/>
</dbReference>
<keyword evidence="3" id="KW-0808">Transferase</keyword>
<proteinExistence type="predicted"/>
<feature type="compositionally biased region" description="Basic and acidic residues" evidence="1">
    <location>
        <begin position="26"/>
        <end position="36"/>
    </location>
</feature>
<evidence type="ECO:0000313" key="3">
    <source>
        <dbReference type="EMBL" id="KAG7395899.1"/>
    </source>
</evidence>
<keyword evidence="4" id="KW-1185">Reference proteome</keyword>
<dbReference type="AlphaFoldDB" id="A0A8T1WVP8"/>